<dbReference type="AlphaFoldDB" id="A0A1H9FY69"/>
<dbReference type="Pfam" id="PF03713">
    <property type="entry name" value="DUF305"/>
    <property type="match status" value="1"/>
</dbReference>
<dbReference type="Gene3D" id="1.20.1260.10">
    <property type="match status" value="1"/>
</dbReference>
<gene>
    <name evidence="3" type="ORF">SAMN05216195_102400</name>
</gene>
<accession>A0A1H9FY69</accession>
<dbReference type="Proteomes" id="UP000199028">
    <property type="component" value="Unassembled WGS sequence"/>
</dbReference>
<evidence type="ECO:0000313" key="4">
    <source>
        <dbReference type="Proteomes" id="UP000199028"/>
    </source>
</evidence>
<evidence type="ECO:0000256" key="1">
    <source>
        <dbReference type="SAM" id="SignalP"/>
    </source>
</evidence>
<proteinExistence type="predicted"/>
<organism evidence="3 4">
    <name type="scientific">Lentzea flaviverrucosa</name>
    <dbReference type="NCBI Taxonomy" id="200379"/>
    <lineage>
        <taxon>Bacteria</taxon>
        <taxon>Bacillati</taxon>
        <taxon>Actinomycetota</taxon>
        <taxon>Actinomycetes</taxon>
        <taxon>Pseudonocardiales</taxon>
        <taxon>Pseudonocardiaceae</taxon>
        <taxon>Lentzea</taxon>
    </lineage>
</organism>
<feature type="chain" id="PRO_5039387910" evidence="1">
    <location>
        <begin position="26"/>
        <end position="167"/>
    </location>
</feature>
<evidence type="ECO:0000259" key="2">
    <source>
        <dbReference type="Pfam" id="PF03713"/>
    </source>
</evidence>
<feature type="domain" description="DUF305" evidence="2">
    <location>
        <begin position="27"/>
        <end position="166"/>
    </location>
</feature>
<name>A0A1H9FY69_9PSEU</name>
<dbReference type="EMBL" id="FOFT01000002">
    <property type="protein sequence ID" value="SEQ42836.1"/>
    <property type="molecule type" value="Genomic_DNA"/>
</dbReference>
<keyword evidence="1" id="KW-0732">Signal</keyword>
<dbReference type="RefSeq" id="WP_245982500.1">
    <property type="nucleotide sequence ID" value="NZ_FOFT01000002.1"/>
</dbReference>
<feature type="signal peptide" evidence="1">
    <location>
        <begin position="1"/>
        <end position="25"/>
    </location>
</feature>
<sequence length="167" mass="18397">MKKSLIGAVVGMLVLSACGSPANTAADVEFAQGMVPHHEQALDMAKLVPSRSGNNEVRELAQRIEKAQGPEISRMNEWLDRWGAKQEHQGHDMAGMMSDDDMAELEKSSGAEFDRLWLEMMIKHHEGAVEMARTELAEGQDEGARKLAQEIIDGQQKEIAEMKALLG</sequence>
<evidence type="ECO:0000313" key="3">
    <source>
        <dbReference type="EMBL" id="SEQ42836.1"/>
    </source>
</evidence>
<dbReference type="InterPro" id="IPR012347">
    <property type="entry name" value="Ferritin-like"/>
</dbReference>
<protein>
    <submittedName>
        <fullName evidence="3">Uncharacterized conserved protein, DUF305 family</fullName>
    </submittedName>
</protein>
<reference evidence="4" key="1">
    <citation type="submission" date="2016-10" db="EMBL/GenBank/DDBJ databases">
        <authorList>
            <person name="Varghese N."/>
            <person name="Submissions S."/>
        </authorList>
    </citation>
    <scope>NUCLEOTIDE SEQUENCE [LARGE SCALE GENOMIC DNA]</scope>
    <source>
        <strain evidence="4">CGMCC 4.578</strain>
    </source>
</reference>
<dbReference type="PANTHER" id="PTHR36933">
    <property type="entry name" value="SLL0788 PROTEIN"/>
    <property type="match status" value="1"/>
</dbReference>
<dbReference type="InterPro" id="IPR005183">
    <property type="entry name" value="DUF305_CopM-like"/>
</dbReference>
<keyword evidence="4" id="KW-1185">Reference proteome</keyword>
<dbReference type="PANTHER" id="PTHR36933:SF1">
    <property type="entry name" value="SLL0788 PROTEIN"/>
    <property type="match status" value="1"/>
</dbReference>
<dbReference type="PROSITE" id="PS51257">
    <property type="entry name" value="PROKAR_LIPOPROTEIN"/>
    <property type="match status" value="1"/>
</dbReference>